<dbReference type="PANTHER" id="PTHR46586:SF3">
    <property type="entry name" value="ANKYRIN REPEAT-CONTAINING PROTEIN"/>
    <property type="match status" value="1"/>
</dbReference>
<protein>
    <submittedName>
        <fullName evidence="1">Uncharacterized protein</fullName>
    </submittedName>
</protein>
<reference evidence="1" key="1">
    <citation type="submission" date="2014-11" db="EMBL/GenBank/DDBJ databases">
        <authorList>
            <person name="Otto D Thomas"/>
            <person name="Naeem Raeece"/>
        </authorList>
    </citation>
    <scope>NUCLEOTIDE SEQUENCE</scope>
</reference>
<dbReference type="SUPFAM" id="SSF140860">
    <property type="entry name" value="Pseudo ankyrin repeat-like"/>
    <property type="match status" value="1"/>
</dbReference>
<dbReference type="EMBL" id="CDMZ01005242">
    <property type="protein sequence ID" value="CEM52432.1"/>
    <property type="molecule type" value="Genomic_DNA"/>
</dbReference>
<dbReference type="Gene3D" id="1.25.40.20">
    <property type="entry name" value="Ankyrin repeat-containing domain"/>
    <property type="match status" value="1"/>
</dbReference>
<evidence type="ECO:0000313" key="1">
    <source>
        <dbReference type="EMBL" id="CEM52432.1"/>
    </source>
</evidence>
<organism evidence="1">
    <name type="scientific">Chromera velia CCMP2878</name>
    <dbReference type="NCBI Taxonomy" id="1169474"/>
    <lineage>
        <taxon>Eukaryota</taxon>
        <taxon>Sar</taxon>
        <taxon>Alveolata</taxon>
        <taxon>Colpodellida</taxon>
        <taxon>Chromeraceae</taxon>
        <taxon>Chromera</taxon>
    </lineage>
</organism>
<proteinExistence type="predicted"/>
<accession>A0A0G4I5Z0</accession>
<dbReference type="InterPro" id="IPR036770">
    <property type="entry name" value="Ankyrin_rpt-contain_sf"/>
</dbReference>
<name>A0A0G4I5Z0_9ALVE</name>
<dbReference type="InterPro" id="IPR052050">
    <property type="entry name" value="SecEffector_AnkRepeat"/>
</dbReference>
<dbReference type="VEuPathDB" id="CryptoDB:Cvel_11265"/>
<sequence>MAGLLQFLLDHRSDLCRQQLVPLCGSDLWVASTCRGFRRLVALEEGSLASPLSSCTSKSRLLWLQDTGLHRTIERPELLCYFCSREPEGADLVSVLETIGVRCQIEEGPPTGSFGVAVLSDVKVQRHLNSFHSFRGAASVGNFALIERLCEGHGKSLNGIPASFQEGLVKAACETNQQALLRLLSERLKGGISNLLDLADAPAPLSLLQFLHRELKIEMKYLRVLVSASAVKGDLSSVAWAVETSPSSREDGEDWSNLCEDAAFGGNAEMVGWLWEHRQDCGFYADPRTLLSAARSGNIECVRTVKTRLEELCMPRWPMLTASRAVRSGNLNLVQWLQEQGCPFAGCESADAKRNNDIGLLEWLRSEGPKVKFSVSAEATTTAADHGHLEAFRWLRALDPPCEVEGQSATDAICSLSVAVSGATHGETVGITSVVARRCDVERRVRLLVWMLEGEDGECAGLFDRTELQEIHALLKDVEVAEVEKKENGDKGVQDVIFPGSSVVTLLKPVERALHSSAHSALYSVISEATCKIDKFFFKLF</sequence>
<gene>
    <name evidence="1" type="ORF">Cvel_11265</name>
</gene>
<dbReference type="AlphaFoldDB" id="A0A0G4I5Z0"/>
<dbReference type="PANTHER" id="PTHR46586">
    <property type="entry name" value="ANKYRIN REPEAT-CONTAINING PROTEIN"/>
    <property type="match status" value="1"/>
</dbReference>